<gene>
    <name evidence="1" type="ORF">SAMN02745119_02505</name>
</gene>
<sequence>MTFAELKEALYLFGFHENDLLSIKRIKQRHRTLIRKAHPDLHADVDPERIRKLNEAAGIIMDYIQSYRFSFSSEEFYRQIPEEHLRHQFSGDPVWAGRIEEK</sequence>
<dbReference type="STRING" id="115783.SAMN02745119_02505"/>
<dbReference type="InterPro" id="IPR036869">
    <property type="entry name" value="J_dom_sf"/>
</dbReference>
<proteinExistence type="predicted"/>
<keyword evidence="2" id="KW-1185">Reference proteome</keyword>
<protein>
    <recommendedName>
        <fullName evidence="3">DnaJ domain-containing protein</fullName>
    </recommendedName>
</protein>
<evidence type="ECO:0000313" key="2">
    <source>
        <dbReference type="Proteomes" id="UP000190102"/>
    </source>
</evidence>
<organism evidence="1 2">
    <name type="scientific">Trichlorobacter thiogenes</name>
    <dbReference type="NCBI Taxonomy" id="115783"/>
    <lineage>
        <taxon>Bacteria</taxon>
        <taxon>Pseudomonadati</taxon>
        <taxon>Thermodesulfobacteriota</taxon>
        <taxon>Desulfuromonadia</taxon>
        <taxon>Geobacterales</taxon>
        <taxon>Geobacteraceae</taxon>
        <taxon>Trichlorobacter</taxon>
    </lineage>
</organism>
<reference evidence="2" key="1">
    <citation type="submission" date="2017-02" db="EMBL/GenBank/DDBJ databases">
        <authorList>
            <person name="Varghese N."/>
            <person name="Submissions S."/>
        </authorList>
    </citation>
    <scope>NUCLEOTIDE SEQUENCE [LARGE SCALE GENOMIC DNA]</scope>
    <source>
        <strain evidence="2">ATCC BAA-34</strain>
    </source>
</reference>
<dbReference type="OrthoDB" id="5244113at2"/>
<accession>A0A1T4QQR1</accession>
<dbReference type="AlphaFoldDB" id="A0A1T4QQR1"/>
<dbReference type="Gene3D" id="1.10.287.110">
    <property type="entry name" value="DnaJ domain"/>
    <property type="match status" value="1"/>
</dbReference>
<dbReference type="EMBL" id="FUWR01000014">
    <property type="protein sequence ID" value="SKA06035.1"/>
    <property type="molecule type" value="Genomic_DNA"/>
</dbReference>
<evidence type="ECO:0008006" key="3">
    <source>
        <dbReference type="Google" id="ProtNLM"/>
    </source>
</evidence>
<name>A0A1T4QQR1_9BACT</name>
<evidence type="ECO:0000313" key="1">
    <source>
        <dbReference type="EMBL" id="SKA06035.1"/>
    </source>
</evidence>
<dbReference type="Proteomes" id="UP000190102">
    <property type="component" value="Unassembled WGS sequence"/>
</dbReference>
<dbReference type="SUPFAM" id="SSF46565">
    <property type="entry name" value="Chaperone J-domain"/>
    <property type="match status" value="1"/>
</dbReference>
<dbReference type="RefSeq" id="WP_078790764.1">
    <property type="nucleotide sequence ID" value="NZ_FUWR01000014.1"/>
</dbReference>